<dbReference type="Proteomes" id="UP000308828">
    <property type="component" value="Unassembled WGS sequence"/>
</dbReference>
<proteinExistence type="predicted"/>
<keyword evidence="2" id="KW-1185">Reference proteome</keyword>
<evidence type="ECO:0000313" key="1">
    <source>
        <dbReference type="EMBL" id="THV24142.1"/>
    </source>
</evidence>
<dbReference type="RefSeq" id="WP_136598233.1">
    <property type="nucleotide sequence ID" value="NZ_STGV01000002.1"/>
</dbReference>
<organism evidence="1 2">
    <name type="scientific">Peteryoungia ipomoeae</name>
    <dbReference type="NCBI Taxonomy" id="1210932"/>
    <lineage>
        <taxon>Bacteria</taxon>
        <taxon>Pseudomonadati</taxon>
        <taxon>Pseudomonadota</taxon>
        <taxon>Alphaproteobacteria</taxon>
        <taxon>Hyphomicrobiales</taxon>
        <taxon>Rhizobiaceae</taxon>
        <taxon>Peteryoungia</taxon>
    </lineage>
</organism>
<sequence>MTVASNALVTAMISASSWADLPFDDYPPSFGEHAIVEEQSLRSHAPATWLDAVSVDERCRAEKALPIRGPAPCDEAGLYPRFLRLDD</sequence>
<evidence type="ECO:0000313" key="2">
    <source>
        <dbReference type="Proteomes" id="UP000308828"/>
    </source>
</evidence>
<reference evidence="1 2" key="1">
    <citation type="submission" date="2019-04" db="EMBL/GenBank/DDBJ databases">
        <title>Genome sequence of strain shin9-1.</title>
        <authorList>
            <person name="Gao J."/>
            <person name="Sun J."/>
        </authorList>
    </citation>
    <scope>NUCLEOTIDE SEQUENCE [LARGE SCALE GENOMIC DNA]</scope>
    <source>
        <strain evidence="2">shin9-1</strain>
    </source>
</reference>
<dbReference type="AlphaFoldDB" id="A0A4S8P5C7"/>
<protein>
    <submittedName>
        <fullName evidence="1">Uncharacterized protein</fullName>
    </submittedName>
</protein>
<dbReference type="OrthoDB" id="8373544at2"/>
<gene>
    <name evidence="1" type="ORF">FAA97_09260</name>
</gene>
<dbReference type="EMBL" id="STGV01000002">
    <property type="protein sequence ID" value="THV24142.1"/>
    <property type="molecule type" value="Genomic_DNA"/>
</dbReference>
<name>A0A4S8P5C7_9HYPH</name>
<comment type="caution">
    <text evidence="1">The sequence shown here is derived from an EMBL/GenBank/DDBJ whole genome shotgun (WGS) entry which is preliminary data.</text>
</comment>
<accession>A0A4S8P5C7</accession>